<dbReference type="OrthoDB" id="6631767at2"/>
<evidence type="ECO:0008006" key="7">
    <source>
        <dbReference type="Google" id="ProtNLM"/>
    </source>
</evidence>
<evidence type="ECO:0000256" key="2">
    <source>
        <dbReference type="ARBA" id="ARBA00023163"/>
    </source>
</evidence>
<name>A0A2C6DKI7_9GAMM</name>
<dbReference type="InterPro" id="IPR036388">
    <property type="entry name" value="WH-like_DNA-bd_sf"/>
</dbReference>
<reference evidence="3" key="1">
    <citation type="submission" date="2017-09" db="EMBL/GenBank/DDBJ databases">
        <title>FDA dAtabase for Regulatory Grade micrObial Sequences (FDA-ARGOS): Supporting development and validation of Infectious Disease Dx tests.</title>
        <authorList>
            <person name="Minogue T."/>
            <person name="Wolcott M."/>
            <person name="Wasieloski L."/>
            <person name="Aguilar W."/>
            <person name="Moore D."/>
            <person name="Tallon L.J."/>
            <person name="Sadzewicz L."/>
            <person name="Ott S."/>
            <person name="Zhao X."/>
            <person name="Nagaraj S."/>
            <person name="Vavikolanu K."/>
            <person name="Aluvathingal J."/>
            <person name="Nadendla S."/>
            <person name="Sichtig H."/>
        </authorList>
    </citation>
    <scope>NUCLEOTIDE SEQUENCE</scope>
    <source>
        <strain evidence="3">FDAARGOS_387</strain>
    </source>
</reference>
<keyword evidence="2" id="KW-0804">Transcription</keyword>
<dbReference type="AlphaFoldDB" id="A0A2C6DKI7"/>
<evidence type="ECO:0000313" key="6">
    <source>
        <dbReference type="Proteomes" id="UP000224974"/>
    </source>
</evidence>
<gene>
    <name evidence="3" type="ORF">CRN84_05710</name>
    <name evidence="4" type="ORF">CRN84_12930</name>
    <name evidence="5" type="ORF">CRN84_24350</name>
</gene>
<dbReference type="Proteomes" id="UP000224974">
    <property type="component" value="Unassembled WGS sequence"/>
</dbReference>
<reference evidence="6" key="2">
    <citation type="submission" date="2017-09" db="EMBL/GenBank/DDBJ databases">
        <title>FDA dAtabase for Regulatory Grade micrObial Sequences (FDA-ARGOS): Supporting development and validation of Infectious Disease Dx tests.</title>
        <authorList>
            <person name="Minogue T."/>
            <person name="Wolcott M."/>
            <person name="Wasieloski L."/>
            <person name="Aguilar W."/>
            <person name="Moore D."/>
            <person name="Tallon L."/>
            <person name="Sadzewicz L."/>
            <person name="Ott S."/>
            <person name="Zhao X."/>
            <person name="Nagaraj S."/>
            <person name="Vavikolanu K."/>
            <person name="Aluvathingal J."/>
            <person name="Nadendla S."/>
            <person name="Sichtig H."/>
        </authorList>
    </citation>
    <scope>NUCLEOTIDE SEQUENCE [LARGE SCALE GENOMIC DNA]</scope>
    <source>
        <strain evidence="6">FDAARGOS_387</strain>
    </source>
</reference>
<protein>
    <recommendedName>
        <fullName evidence="7">FaeA-like protein</fullName>
    </recommendedName>
</protein>
<dbReference type="GO" id="GO:0006355">
    <property type="term" value="P:regulation of DNA-templated transcription"/>
    <property type="evidence" value="ECO:0007669"/>
    <property type="project" value="InterPro"/>
</dbReference>
<organism evidence="3 6">
    <name type="scientific">Budvicia aquatica</name>
    <dbReference type="NCBI Taxonomy" id="82979"/>
    <lineage>
        <taxon>Bacteria</taxon>
        <taxon>Pseudomonadati</taxon>
        <taxon>Pseudomonadota</taxon>
        <taxon>Gammaproteobacteria</taxon>
        <taxon>Enterobacterales</taxon>
        <taxon>Budviciaceae</taxon>
        <taxon>Budvicia</taxon>
    </lineage>
</organism>
<dbReference type="EMBL" id="PDDX01000001">
    <property type="protein sequence ID" value="PHI32224.1"/>
    <property type="molecule type" value="Genomic_DNA"/>
</dbReference>
<proteinExistence type="predicted"/>
<dbReference type="EMBL" id="PDDX01000001">
    <property type="protein sequence ID" value="PHI28842.1"/>
    <property type="molecule type" value="Genomic_DNA"/>
</dbReference>
<dbReference type="InterPro" id="IPR006793">
    <property type="entry name" value="FaeA"/>
</dbReference>
<dbReference type="EMBL" id="PDDX01000001">
    <property type="protein sequence ID" value="PHI30179.1"/>
    <property type="molecule type" value="Genomic_DNA"/>
</dbReference>
<sequence length="108" mass="12114">MTMKPHDININAKSRQVRKNLLAALNRLCTMKYSAVKGEVDIQGDLSDEILRKIAPTTNDVAVALVDLNVYQTRYQLLRLVEEGVVLRTGVSKGLPLHWWLISVGNNT</sequence>
<evidence type="ECO:0000313" key="3">
    <source>
        <dbReference type="EMBL" id="PHI28842.1"/>
    </source>
</evidence>
<dbReference type="Pfam" id="PF04703">
    <property type="entry name" value="FaeA"/>
    <property type="match status" value="1"/>
</dbReference>
<evidence type="ECO:0000256" key="1">
    <source>
        <dbReference type="ARBA" id="ARBA00023015"/>
    </source>
</evidence>
<keyword evidence="1" id="KW-0805">Transcription regulation</keyword>
<comment type="caution">
    <text evidence="3">The sequence shown here is derived from an EMBL/GenBank/DDBJ whole genome shotgun (WGS) entry which is preliminary data.</text>
</comment>
<evidence type="ECO:0000313" key="5">
    <source>
        <dbReference type="EMBL" id="PHI32224.1"/>
    </source>
</evidence>
<evidence type="ECO:0000313" key="4">
    <source>
        <dbReference type="EMBL" id="PHI30179.1"/>
    </source>
</evidence>
<dbReference type="Gene3D" id="1.10.10.10">
    <property type="entry name" value="Winged helix-like DNA-binding domain superfamily/Winged helix DNA-binding domain"/>
    <property type="match status" value="1"/>
</dbReference>
<keyword evidence="6" id="KW-1185">Reference proteome</keyword>
<accession>A0A2C6DKI7</accession>